<organism evidence="1 2">
    <name type="scientific">Ensete ventricosum</name>
    <name type="common">Abyssinian banana</name>
    <name type="synonym">Musa ensete</name>
    <dbReference type="NCBI Taxonomy" id="4639"/>
    <lineage>
        <taxon>Eukaryota</taxon>
        <taxon>Viridiplantae</taxon>
        <taxon>Streptophyta</taxon>
        <taxon>Embryophyta</taxon>
        <taxon>Tracheophyta</taxon>
        <taxon>Spermatophyta</taxon>
        <taxon>Magnoliopsida</taxon>
        <taxon>Liliopsida</taxon>
        <taxon>Zingiberales</taxon>
        <taxon>Musaceae</taxon>
        <taxon>Ensete</taxon>
    </lineage>
</organism>
<dbReference type="EMBL" id="AMZH03000108">
    <property type="protein sequence ID" value="RRT85485.1"/>
    <property type="molecule type" value="Genomic_DNA"/>
</dbReference>
<reference evidence="1 2" key="1">
    <citation type="journal article" date="2014" name="Agronomy (Basel)">
        <title>A Draft Genome Sequence for Ensete ventricosum, the Drought-Tolerant Tree Against Hunger.</title>
        <authorList>
            <person name="Harrison J."/>
            <person name="Moore K.A."/>
            <person name="Paszkiewicz K."/>
            <person name="Jones T."/>
            <person name="Grant M."/>
            <person name="Ambacheew D."/>
            <person name="Muzemil S."/>
            <person name="Studholme D.J."/>
        </authorList>
    </citation>
    <scope>NUCLEOTIDE SEQUENCE [LARGE SCALE GENOMIC DNA]</scope>
</reference>
<name>A0A427BAF3_ENSVE</name>
<comment type="caution">
    <text evidence="1">The sequence shown here is derived from an EMBL/GenBank/DDBJ whole genome shotgun (WGS) entry which is preliminary data.</text>
</comment>
<evidence type="ECO:0000313" key="1">
    <source>
        <dbReference type="EMBL" id="RRT85485.1"/>
    </source>
</evidence>
<dbReference type="Proteomes" id="UP000287651">
    <property type="component" value="Unassembled WGS sequence"/>
</dbReference>
<dbReference type="InterPro" id="IPR012677">
    <property type="entry name" value="Nucleotide-bd_a/b_plait_sf"/>
</dbReference>
<proteinExistence type="predicted"/>
<protein>
    <submittedName>
        <fullName evidence="1">Uncharacterized protein</fullName>
    </submittedName>
</protein>
<gene>
    <name evidence="1" type="ORF">B296_00001564</name>
</gene>
<dbReference type="Gene3D" id="3.30.70.330">
    <property type="match status" value="1"/>
</dbReference>
<accession>A0A427BAF3</accession>
<sequence length="59" mass="6654">MQNKNGVPVAFVDFQSHVSSTGALNHLQGTILLYSSVGEGMRLEYAKSRMDLRKREKRT</sequence>
<dbReference type="AlphaFoldDB" id="A0A427BAF3"/>
<evidence type="ECO:0000313" key="2">
    <source>
        <dbReference type="Proteomes" id="UP000287651"/>
    </source>
</evidence>